<dbReference type="RefSeq" id="WP_013409114.1">
    <property type="nucleotide sequence ID" value="NC_014655.1"/>
</dbReference>
<organism evidence="2 3">
    <name type="scientific">Leadbetterella byssophila (strain DSM 17132 / JCM 16389 / KACC 11308 / NBRC 106382 / 4M15)</name>
    <dbReference type="NCBI Taxonomy" id="649349"/>
    <lineage>
        <taxon>Bacteria</taxon>
        <taxon>Pseudomonadati</taxon>
        <taxon>Bacteroidota</taxon>
        <taxon>Cytophagia</taxon>
        <taxon>Cytophagales</taxon>
        <taxon>Leadbetterellaceae</taxon>
        <taxon>Leadbetterella</taxon>
    </lineage>
</organism>
<keyword evidence="3" id="KW-1185">Reference proteome</keyword>
<dbReference type="eggNOG" id="ENOG5030IQB">
    <property type="taxonomic scope" value="Bacteria"/>
</dbReference>
<reference evidence="2 3" key="2">
    <citation type="journal article" date="2011" name="Stand. Genomic Sci.">
        <title>Complete genome sequence of Leadbetterella byssophila type strain (4M15).</title>
        <authorList>
            <person name="Abt B."/>
            <person name="Teshima H."/>
            <person name="Lucas S."/>
            <person name="Lapidus A."/>
            <person name="Del Rio T.G."/>
            <person name="Nolan M."/>
            <person name="Tice H."/>
            <person name="Cheng J.F."/>
            <person name="Pitluck S."/>
            <person name="Liolios K."/>
            <person name="Pagani I."/>
            <person name="Ivanova N."/>
            <person name="Mavromatis K."/>
            <person name="Pati A."/>
            <person name="Tapia R."/>
            <person name="Han C."/>
            <person name="Goodwin L."/>
            <person name="Chen A."/>
            <person name="Palaniappan K."/>
            <person name="Land M."/>
            <person name="Hauser L."/>
            <person name="Chang Y.J."/>
            <person name="Jeffries C.D."/>
            <person name="Rohde M."/>
            <person name="Goker M."/>
            <person name="Tindall B.J."/>
            <person name="Detter J.C."/>
            <person name="Woyke T."/>
            <person name="Bristow J."/>
            <person name="Eisen J.A."/>
            <person name="Markowitz V."/>
            <person name="Hugenholtz P."/>
            <person name="Klenk H.P."/>
            <person name="Kyrpides N.C."/>
        </authorList>
    </citation>
    <scope>NUCLEOTIDE SEQUENCE [LARGE SCALE GENOMIC DNA]</scope>
    <source>
        <strain evidence="3">DSM 17132 / JCM 16389 / KACC 11308 / NBRC 106382 / 4M15</strain>
    </source>
</reference>
<dbReference type="SUPFAM" id="SSF49464">
    <property type="entry name" value="Carboxypeptidase regulatory domain-like"/>
    <property type="match status" value="1"/>
</dbReference>
<keyword evidence="1" id="KW-0732">Signal</keyword>
<dbReference type="STRING" id="649349.Lbys_2399"/>
<dbReference type="InterPro" id="IPR008969">
    <property type="entry name" value="CarboxyPept-like_regulatory"/>
</dbReference>
<dbReference type="Proteomes" id="UP000007435">
    <property type="component" value="Chromosome"/>
</dbReference>
<dbReference type="EMBL" id="CP002305">
    <property type="protein sequence ID" value="ADQ18073.1"/>
    <property type="molecule type" value="Genomic_DNA"/>
</dbReference>
<protein>
    <recommendedName>
        <fullName evidence="4">Carboxypeptidase-like regulatory domain-containing protein</fullName>
    </recommendedName>
</protein>
<name>E4RX34_LEAB4</name>
<accession>E4RX34</accession>
<sequence length="276" mass="31867">MIKIYIFLFTHLSAMAFCQRTNNFIGKVVDEDNYGIPFVTIFINSKYINSDENGIFKISDLLESDSLTFNSTGFQQIKISATDFLKTNKIVLKRKLIHLAELKIINKSSKWIGYTNELDQITTYNFLTLQSSETGIIIGNKEKNRGIIKSIKVKVGFIGKPKLPYRIHLYSLQKNGIPENELLQREIVFKPRSKKLKWYTFNIEEQNIELPETGLAATIEFINPSTKNYILSKNFTPIRQGFFSRDFQVISRHSNSNGWYLENSSLPMISLEVLLQ</sequence>
<gene>
    <name evidence="2" type="ordered locus">Lbys_2399</name>
</gene>
<feature type="chain" id="PRO_5003187002" description="Carboxypeptidase-like regulatory domain-containing protein" evidence="1">
    <location>
        <begin position="17"/>
        <end position="276"/>
    </location>
</feature>
<evidence type="ECO:0000256" key="1">
    <source>
        <dbReference type="SAM" id="SignalP"/>
    </source>
</evidence>
<evidence type="ECO:0000313" key="2">
    <source>
        <dbReference type="EMBL" id="ADQ18073.1"/>
    </source>
</evidence>
<feature type="signal peptide" evidence="1">
    <location>
        <begin position="1"/>
        <end position="16"/>
    </location>
</feature>
<evidence type="ECO:0000313" key="3">
    <source>
        <dbReference type="Proteomes" id="UP000007435"/>
    </source>
</evidence>
<dbReference type="KEGG" id="lby:Lbys_2399"/>
<evidence type="ECO:0008006" key="4">
    <source>
        <dbReference type="Google" id="ProtNLM"/>
    </source>
</evidence>
<dbReference type="AlphaFoldDB" id="E4RX34"/>
<proteinExistence type="predicted"/>
<dbReference type="OrthoDB" id="914976at2"/>
<dbReference type="HOGENOM" id="CLU_1007586_0_0_10"/>
<reference key="1">
    <citation type="submission" date="2010-11" db="EMBL/GenBank/DDBJ databases">
        <title>The complete genome of Leadbetterella byssophila DSM 17132.</title>
        <authorList>
            <consortium name="US DOE Joint Genome Institute (JGI-PGF)"/>
            <person name="Lucas S."/>
            <person name="Copeland A."/>
            <person name="Lapidus A."/>
            <person name="Glavina del Rio T."/>
            <person name="Dalin E."/>
            <person name="Tice H."/>
            <person name="Bruce D."/>
            <person name="Goodwin L."/>
            <person name="Pitluck S."/>
            <person name="Kyrpides N."/>
            <person name="Mavromatis K."/>
            <person name="Ivanova N."/>
            <person name="Teshima H."/>
            <person name="Brettin T."/>
            <person name="Detter J.C."/>
            <person name="Han C."/>
            <person name="Tapia R."/>
            <person name="Land M."/>
            <person name="Hauser L."/>
            <person name="Markowitz V."/>
            <person name="Cheng J.-F."/>
            <person name="Hugenholtz P."/>
            <person name="Woyke T."/>
            <person name="Wu D."/>
            <person name="Tindall B."/>
            <person name="Pomrenke H.G."/>
            <person name="Brambilla E."/>
            <person name="Klenk H.-P."/>
            <person name="Eisen J.A."/>
        </authorList>
    </citation>
    <scope>NUCLEOTIDE SEQUENCE [LARGE SCALE GENOMIC DNA]</scope>
    <source>
        <strain>DSM 17132</strain>
    </source>
</reference>